<dbReference type="OrthoDB" id="9795531at2"/>
<evidence type="ECO:0000313" key="2">
    <source>
        <dbReference type="EMBL" id="SET48381.1"/>
    </source>
</evidence>
<dbReference type="Proteomes" id="UP000198618">
    <property type="component" value="Unassembled WGS sequence"/>
</dbReference>
<dbReference type="PANTHER" id="PTHR34386:SF1">
    <property type="entry name" value="GLUTAREDOXIN-LIKE PROTEIN NRDH"/>
    <property type="match status" value="1"/>
</dbReference>
<dbReference type="STRING" id="930131.SAMN05216389_11281"/>
<dbReference type="InterPro" id="IPR002109">
    <property type="entry name" value="Glutaredoxin"/>
</dbReference>
<evidence type="ECO:0000313" key="3">
    <source>
        <dbReference type="Proteomes" id="UP000198618"/>
    </source>
</evidence>
<name>A0A1I0EUT9_9BACI</name>
<accession>A0A1I0EUT9</accession>
<dbReference type="InterPro" id="IPR036249">
    <property type="entry name" value="Thioredoxin-like_sf"/>
</dbReference>
<gene>
    <name evidence="2" type="ORF">SAMN05216389_11281</name>
</gene>
<dbReference type="Gene3D" id="3.40.30.10">
    <property type="entry name" value="Glutaredoxin"/>
    <property type="match status" value="1"/>
</dbReference>
<dbReference type="EMBL" id="FOHE01000012">
    <property type="protein sequence ID" value="SET48381.1"/>
    <property type="molecule type" value="Genomic_DNA"/>
</dbReference>
<dbReference type="GO" id="GO:0009055">
    <property type="term" value="F:electron transfer activity"/>
    <property type="evidence" value="ECO:0007669"/>
    <property type="project" value="TreeGrafter"/>
</dbReference>
<feature type="domain" description="Glutaredoxin" evidence="1">
    <location>
        <begin position="5"/>
        <end position="64"/>
    </location>
</feature>
<dbReference type="InterPro" id="IPR051548">
    <property type="entry name" value="Grx-like_ET"/>
</dbReference>
<dbReference type="GO" id="GO:0045454">
    <property type="term" value="P:cell redox homeostasis"/>
    <property type="evidence" value="ECO:0007669"/>
    <property type="project" value="TreeGrafter"/>
</dbReference>
<dbReference type="SUPFAM" id="SSF52833">
    <property type="entry name" value="Thioredoxin-like"/>
    <property type="match status" value="1"/>
</dbReference>
<dbReference type="AlphaFoldDB" id="A0A1I0EUT9"/>
<dbReference type="CDD" id="cd02976">
    <property type="entry name" value="NrdH"/>
    <property type="match status" value="1"/>
</dbReference>
<proteinExistence type="predicted"/>
<reference evidence="2 3" key="1">
    <citation type="submission" date="2016-10" db="EMBL/GenBank/DDBJ databases">
        <authorList>
            <person name="de Groot N.N."/>
        </authorList>
    </citation>
    <scope>NUCLEOTIDE SEQUENCE [LARGE SCALE GENOMIC DNA]</scope>
    <source>
        <strain evidence="2 3">IBRC-M 10780</strain>
    </source>
</reference>
<evidence type="ECO:0000259" key="1">
    <source>
        <dbReference type="Pfam" id="PF00462"/>
    </source>
</evidence>
<dbReference type="Pfam" id="PF00462">
    <property type="entry name" value="Glutaredoxin"/>
    <property type="match status" value="1"/>
</dbReference>
<dbReference type="PANTHER" id="PTHR34386">
    <property type="entry name" value="GLUTAREDOXIN"/>
    <property type="match status" value="1"/>
</dbReference>
<dbReference type="RefSeq" id="WP_090870723.1">
    <property type="nucleotide sequence ID" value="NZ_FOHE01000012.1"/>
</dbReference>
<dbReference type="PROSITE" id="PS51354">
    <property type="entry name" value="GLUTAREDOXIN_2"/>
    <property type="match status" value="1"/>
</dbReference>
<keyword evidence="3" id="KW-1185">Reference proteome</keyword>
<sequence length="81" mass="9447">MDEKITLYTTTMCPVCSMVRNFLTNMDLEYKEINVDLHPVTLIKLIGKTRRFSVPQTNINGEWIFGFDPVRMLEVVHLKSN</sequence>
<organism evidence="2 3">
    <name type="scientific">Oceanobacillus limi</name>
    <dbReference type="NCBI Taxonomy" id="930131"/>
    <lineage>
        <taxon>Bacteria</taxon>
        <taxon>Bacillati</taxon>
        <taxon>Bacillota</taxon>
        <taxon>Bacilli</taxon>
        <taxon>Bacillales</taxon>
        <taxon>Bacillaceae</taxon>
        <taxon>Oceanobacillus</taxon>
    </lineage>
</organism>
<protein>
    <submittedName>
        <fullName evidence="2">Glutaredoxin</fullName>
    </submittedName>
</protein>